<dbReference type="SUPFAM" id="SSF57667">
    <property type="entry name" value="beta-beta-alpha zinc fingers"/>
    <property type="match status" value="1"/>
</dbReference>
<evidence type="ECO:0000313" key="8">
    <source>
        <dbReference type="EMBL" id="TNM86208.1"/>
    </source>
</evidence>
<protein>
    <recommendedName>
        <fullName evidence="7">C2H2-type domain-containing protein</fullName>
    </recommendedName>
</protein>
<dbReference type="PANTHER" id="PTHR14003">
    <property type="entry name" value="TRANSCRIPTIONAL REPRESSOR PROTEIN YY"/>
    <property type="match status" value="1"/>
</dbReference>
<dbReference type="GO" id="GO:0008270">
    <property type="term" value="F:zinc ion binding"/>
    <property type="evidence" value="ECO:0007669"/>
    <property type="project" value="UniProtKB-KW"/>
</dbReference>
<feature type="compositionally biased region" description="Basic and acidic residues" evidence="6">
    <location>
        <begin position="36"/>
        <end position="47"/>
    </location>
</feature>
<dbReference type="PANTHER" id="PTHR14003:SF19">
    <property type="entry name" value="YY2 TRANSCRIPTION FACTOR"/>
    <property type="match status" value="1"/>
</dbReference>
<dbReference type="SMART" id="SM00355">
    <property type="entry name" value="ZnF_C2H2"/>
    <property type="match status" value="2"/>
</dbReference>
<keyword evidence="1" id="KW-0479">Metal-binding</keyword>
<comment type="caution">
    <text evidence="8">The sequence shown here is derived from an EMBL/GenBank/DDBJ whole genome shotgun (WGS) entry which is preliminary data.</text>
</comment>
<evidence type="ECO:0000259" key="7">
    <source>
        <dbReference type="PROSITE" id="PS50157"/>
    </source>
</evidence>
<evidence type="ECO:0000256" key="2">
    <source>
        <dbReference type="ARBA" id="ARBA00022737"/>
    </source>
</evidence>
<dbReference type="EMBL" id="SWLE01000021">
    <property type="protein sequence ID" value="TNM86208.1"/>
    <property type="molecule type" value="Genomic_DNA"/>
</dbReference>
<feature type="domain" description="C2H2-type" evidence="7">
    <location>
        <begin position="49"/>
        <end position="76"/>
    </location>
</feature>
<dbReference type="GO" id="GO:0000978">
    <property type="term" value="F:RNA polymerase II cis-regulatory region sequence-specific DNA binding"/>
    <property type="evidence" value="ECO:0007669"/>
    <property type="project" value="TreeGrafter"/>
</dbReference>
<proteinExistence type="predicted"/>
<evidence type="ECO:0000313" key="9">
    <source>
        <dbReference type="Proteomes" id="UP000516260"/>
    </source>
</evidence>
<evidence type="ECO:0000256" key="5">
    <source>
        <dbReference type="PROSITE-ProRule" id="PRU00042"/>
    </source>
</evidence>
<feature type="region of interest" description="Disordered" evidence="6">
    <location>
        <begin position="1"/>
        <end position="47"/>
    </location>
</feature>
<evidence type="ECO:0000256" key="1">
    <source>
        <dbReference type="ARBA" id="ARBA00022723"/>
    </source>
</evidence>
<dbReference type="PROSITE" id="PS50157">
    <property type="entry name" value="ZINC_FINGER_C2H2_2"/>
    <property type="match status" value="2"/>
</dbReference>
<keyword evidence="4" id="KW-0862">Zinc</keyword>
<accession>A0A4Z2B3S5</accession>
<dbReference type="Pfam" id="PF00096">
    <property type="entry name" value="zf-C2H2"/>
    <property type="match status" value="1"/>
</dbReference>
<dbReference type="InterPro" id="IPR013087">
    <property type="entry name" value="Znf_C2H2_type"/>
</dbReference>
<evidence type="ECO:0000256" key="4">
    <source>
        <dbReference type="ARBA" id="ARBA00022833"/>
    </source>
</evidence>
<name>A0A4Z2B3S5_9TELE</name>
<organism evidence="8 9">
    <name type="scientific">Takifugu bimaculatus</name>
    <dbReference type="NCBI Taxonomy" id="433685"/>
    <lineage>
        <taxon>Eukaryota</taxon>
        <taxon>Metazoa</taxon>
        <taxon>Chordata</taxon>
        <taxon>Craniata</taxon>
        <taxon>Vertebrata</taxon>
        <taxon>Euteleostomi</taxon>
        <taxon>Actinopterygii</taxon>
        <taxon>Neopterygii</taxon>
        <taxon>Teleostei</taxon>
        <taxon>Neoteleostei</taxon>
        <taxon>Acanthomorphata</taxon>
        <taxon>Eupercaria</taxon>
        <taxon>Tetraodontiformes</taxon>
        <taxon>Tetradontoidea</taxon>
        <taxon>Tetraodontidae</taxon>
        <taxon>Takifugu</taxon>
    </lineage>
</organism>
<dbReference type="PROSITE" id="PS00028">
    <property type="entry name" value="ZINC_FINGER_C2H2_1"/>
    <property type="match status" value="2"/>
</dbReference>
<dbReference type="GO" id="GO:0000981">
    <property type="term" value="F:DNA-binding transcription factor activity, RNA polymerase II-specific"/>
    <property type="evidence" value="ECO:0007669"/>
    <property type="project" value="TreeGrafter"/>
</dbReference>
<keyword evidence="2" id="KW-0677">Repeat</keyword>
<evidence type="ECO:0000256" key="3">
    <source>
        <dbReference type="ARBA" id="ARBA00022771"/>
    </source>
</evidence>
<dbReference type="Proteomes" id="UP000516260">
    <property type="component" value="Chromosome 8"/>
</dbReference>
<reference evidence="8 9" key="1">
    <citation type="submission" date="2019-04" db="EMBL/GenBank/DDBJ databases">
        <title>The sequence and de novo assembly of Takifugu bimaculatus genome using PacBio and Hi-C technologies.</title>
        <authorList>
            <person name="Xu P."/>
            <person name="Liu B."/>
            <person name="Zhou Z."/>
        </authorList>
    </citation>
    <scope>NUCLEOTIDE SEQUENCE [LARGE SCALE GENOMIC DNA]</scope>
    <source>
        <strain evidence="8">TB-2018</strain>
        <tissue evidence="8">Muscle</tissue>
    </source>
</reference>
<gene>
    <name evidence="8" type="ORF">fugu_008479</name>
</gene>
<dbReference type="FunFam" id="3.30.160.60:FF:000446">
    <property type="entry name" value="Zinc finger protein"/>
    <property type="match status" value="1"/>
</dbReference>
<evidence type="ECO:0000256" key="6">
    <source>
        <dbReference type="SAM" id="MobiDB-lite"/>
    </source>
</evidence>
<dbReference type="Gene3D" id="3.30.160.60">
    <property type="entry name" value="Classic Zinc Finger"/>
    <property type="match status" value="1"/>
</dbReference>
<keyword evidence="3 5" id="KW-0863">Zinc-finger</keyword>
<dbReference type="AlphaFoldDB" id="A0A4Z2B3S5"/>
<dbReference type="GO" id="GO:0000785">
    <property type="term" value="C:chromatin"/>
    <property type="evidence" value="ECO:0007669"/>
    <property type="project" value="TreeGrafter"/>
</dbReference>
<keyword evidence="9" id="KW-1185">Reference proteome</keyword>
<dbReference type="GO" id="GO:0031519">
    <property type="term" value="C:PcG protein complex"/>
    <property type="evidence" value="ECO:0007669"/>
    <property type="project" value="TreeGrafter"/>
</dbReference>
<feature type="domain" description="C2H2-type" evidence="7">
    <location>
        <begin position="79"/>
        <end position="106"/>
    </location>
</feature>
<dbReference type="GO" id="GO:0005667">
    <property type="term" value="C:transcription regulator complex"/>
    <property type="evidence" value="ECO:0007669"/>
    <property type="project" value="TreeGrafter"/>
</dbReference>
<sequence>MDSHVLSIKTESSDESPDEILSKEISDSDSDFASSDMERKESNDPDACHQCDICGKVFDRRSKLERHKPVHTREPRIIYHCQQCDKSLMTQEKMDRHLNWHKKTNKHPCPDLWLAHRAKVLGSDQRGSHGSSGDLAVTSPVPAGDRFQL</sequence>
<dbReference type="InterPro" id="IPR036236">
    <property type="entry name" value="Znf_C2H2_sf"/>
</dbReference>
<feature type="region of interest" description="Disordered" evidence="6">
    <location>
        <begin position="123"/>
        <end position="149"/>
    </location>
</feature>